<evidence type="ECO:0000313" key="2">
    <source>
        <dbReference type="Proteomes" id="UP000193380"/>
    </source>
</evidence>
<proteinExistence type="predicted"/>
<gene>
    <name evidence="1" type="ORF">GSONMT00070711001</name>
</gene>
<evidence type="ECO:0008006" key="3">
    <source>
        <dbReference type="Google" id="ProtNLM"/>
    </source>
</evidence>
<dbReference type="InterPro" id="IPR029165">
    <property type="entry name" value="SASRP1"/>
</dbReference>
<dbReference type="PANTHER" id="PTHR35845:SF1">
    <property type="entry name" value="SPERMATOGENESIS-ASSOCIATED SERINE-RICH PROTEIN 1"/>
    <property type="match status" value="1"/>
</dbReference>
<name>A0A060WBB0_ONCMY</name>
<evidence type="ECO:0000313" key="1">
    <source>
        <dbReference type="EMBL" id="CDQ64256.1"/>
    </source>
</evidence>
<dbReference type="EMBL" id="FR904465">
    <property type="protein sequence ID" value="CDQ64256.1"/>
    <property type="molecule type" value="Genomic_DNA"/>
</dbReference>
<reference evidence="1" key="1">
    <citation type="journal article" date="2014" name="Nat. Commun.">
        <title>The rainbow trout genome provides novel insights into evolution after whole-genome duplication in vertebrates.</title>
        <authorList>
            <person name="Berthelot C."/>
            <person name="Brunet F."/>
            <person name="Chalopin D."/>
            <person name="Juanchich A."/>
            <person name="Bernard M."/>
            <person name="Noel B."/>
            <person name="Bento P."/>
            <person name="Da Silva C."/>
            <person name="Labadie K."/>
            <person name="Alberti A."/>
            <person name="Aury J.M."/>
            <person name="Louis A."/>
            <person name="Dehais P."/>
            <person name="Bardou P."/>
            <person name="Montfort J."/>
            <person name="Klopp C."/>
            <person name="Cabau C."/>
            <person name="Gaspin C."/>
            <person name="Thorgaard G.H."/>
            <person name="Boussaha M."/>
            <person name="Quillet E."/>
            <person name="Guyomard R."/>
            <person name="Galiana D."/>
            <person name="Bobe J."/>
            <person name="Volff J.N."/>
            <person name="Genet C."/>
            <person name="Wincker P."/>
            <person name="Jaillon O."/>
            <person name="Roest Crollius H."/>
            <person name="Guiguen Y."/>
        </authorList>
    </citation>
    <scope>NUCLEOTIDE SEQUENCE [LARGE SCALE GENOMIC DNA]</scope>
</reference>
<dbReference type="Proteomes" id="UP000193380">
    <property type="component" value="Unassembled WGS sequence"/>
</dbReference>
<organism evidence="1 2">
    <name type="scientific">Oncorhynchus mykiss</name>
    <name type="common">Rainbow trout</name>
    <name type="synonym">Salmo gairdneri</name>
    <dbReference type="NCBI Taxonomy" id="8022"/>
    <lineage>
        <taxon>Eukaryota</taxon>
        <taxon>Metazoa</taxon>
        <taxon>Chordata</taxon>
        <taxon>Craniata</taxon>
        <taxon>Vertebrata</taxon>
        <taxon>Euteleostomi</taxon>
        <taxon>Actinopterygii</taxon>
        <taxon>Neopterygii</taxon>
        <taxon>Teleostei</taxon>
        <taxon>Protacanthopterygii</taxon>
        <taxon>Salmoniformes</taxon>
        <taxon>Salmonidae</taxon>
        <taxon>Salmoninae</taxon>
        <taxon>Oncorhynchus</taxon>
    </lineage>
</organism>
<protein>
    <recommendedName>
        <fullName evidence="3">Spermatogenesis-associated serine-rich protein 1</fullName>
    </recommendedName>
</protein>
<dbReference type="AlphaFoldDB" id="A0A060WBB0"/>
<dbReference type="Pfam" id="PF15160">
    <property type="entry name" value="SASRP1"/>
    <property type="match status" value="1"/>
</dbReference>
<accession>A0A060WBB0</accession>
<sequence length="235" mass="26970">MCSFGALDKLGPHGRHYSHGGEINYRPHIQHIEPNLTECDLDWSSGLRWLPAPRYSDAPLPHIKLIKFPEETRLLRSFPQANMVSQSEWTFYPNFGQPRTFHVGKRCLLEGGHHYRTIRCSSERTLEVTIGRKKQARFTCHSAPGSRPYLTPEYSPDFHKFGSTLPTTHFGGIVLCRSLTFSADTFVPLQPPPKKTCIPYVARKRMEDREADILEVKKLSKWRPAPVIFKTVLDN</sequence>
<dbReference type="STRING" id="8022.A0A060WBB0"/>
<dbReference type="PANTHER" id="PTHR35845">
    <property type="entry name" value="SPERMATOGENESIS-ASSOCIATED SERINE-RICH PROTEIN 1"/>
    <property type="match status" value="1"/>
</dbReference>
<dbReference type="PaxDb" id="8022-A0A060WBB0"/>
<reference evidence="1" key="2">
    <citation type="submission" date="2014-03" db="EMBL/GenBank/DDBJ databases">
        <authorList>
            <person name="Genoscope - CEA"/>
        </authorList>
    </citation>
    <scope>NUCLEOTIDE SEQUENCE</scope>
</reference>